<dbReference type="Proteomes" id="UP000745577">
    <property type="component" value="Unassembled WGS sequence"/>
</dbReference>
<dbReference type="AlphaFoldDB" id="A0A955IEC7"/>
<name>A0A955IEC7_9BACT</name>
<organism evidence="1 2">
    <name type="scientific">Candidatus Dojkabacteria bacterium</name>
    <dbReference type="NCBI Taxonomy" id="2099670"/>
    <lineage>
        <taxon>Bacteria</taxon>
        <taxon>Candidatus Dojkabacteria</taxon>
    </lineage>
</organism>
<sequence>MQINLGKTKTRKPEQISLDLKKDKLEGYYTVKRKLAYMEATVEALPYWKNFLSVFSFLLFV</sequence>
<accession>A0A955IEC7</accession>
<feature type="non-terminal residue" evidence="1">
    <location>
        <position position="61"/>
    </location>
</feature>
<reference evidence="1" key="2">
    <citation type="journal article" date="2021" name="Microbiome">
        <title>Successional dynamics and alternative stable states in a saline activated sludge microbial community over 9 years.</title>
        <authorList>
            <person name="Wang Y."/>
            <person name="Ye J."/>
            <person name="Ju F."/>
            <person name="Liu L."/>
            <person name="Boyd J.A."/>
            <person name="Deng Y."/>
            <person name="Parks D.H."/>
            <person name="Jiang X."/>
            <person name="Yin X."/>
            <person name="Woodcroft B.J."/>
            <person name="Tyson G.W."/>
            <person name="Hugenholtz P."/>
            <person name="Polz M.F."/>
            <person name="Zhang T."/>
        </authorList>
    </citation>
    <scope>NUCLEOTIDE SEQUENCE</scope>
    <source>
        <strain evidence="1">HKST-UBA15</strain>
    </source>
</reference>
<dbReference type="EMBL" id="JAGQLL010000053">
    <property type="protein sequence ID" value="MCA9380383.1"/>
    <property type="molecule type" value="Genomic_DNA"/>
</dbReference>
<protein>
    <submittedName>
        <fullName evidence="1">Uncharacterized protein</fullName>
    </submittedName>
</protein>
<reference evidence="1" key="1">
    <citation type="submission" date="2020-04" db="EMBL/GenBank/DDBJ databases">
        <authorList>
            <person name="Zhang T."/>
        </authorList>
    </citation>
    <scope>NUCLEOTIDE SEQUENCE</scope>
    <source>
        <strain evidence="1">HKST-UBA15</strain>
    </source>
</reference>
<gene>
    <name evidence="1" type="ORF">KC675_04355</name>
</gene>
<proteinExistence type="predicted"/>
<evidence type="ECO:0000313" key="2">
    <source>
        <dbReference type="Proteomes" id="UP000745577"/>
    </source>
</evidence>
<comment type="caution">
    <text evidence="1">The sequence shown here is derived from an EMBL/GenBank/DDBJ whole genome shotgun (WGS) entry which is preliminary data.</text>
</comment>
<evidence type="ECO:0000313" key="1">
    <source>
        <dbReference type="EMBL" id="MCA9380383.1"/>
    </source>
</evidence>